<keyword evidence="3" id="KW-1185">Reference proteome</keyword>
<keyword evidence="1" id="KW-0732">Signal</keyword>
<name>A0A9X2JJC2_9BACT</name>
<protein>
    <submittedName>
        <fullName evidence="2">DUF1598 domain-containing protein</fullName>
    </submittedName>
</protein>
<evidence type="ECO:0000313" key="2">
    <source>
        <dbReference type="EMBL" id="MCO6046588.1"/>
    </source>
</evidence>
<feature type="signal peptide" evidence="1">
    <location>
        <begin position="1"/>
        <end position="22"/>
    </location>
</feature>
<evidence type="ECO:0000256" key="1">
    <source>
        <dbReference type="SAM" id="SignalP"/>
    </source>
</evidence>
<dbReference type="InterPro" id="IPR011487">
    <property type="entry name" value="DUF1598"/>
</dbReference>
<proteinExistence type="predicted"/>
<sequence>MRFMPRLSLLALAIAAVLVAQIQPTYAGGFIRSNAVGGVSIDPEGVVSNPEVGDPEQLAAAWKSGLDEVPGDIAKKSNLRFVSLREMEAIVAEKREAGLPVPDEVMLMAGLQRVQYVLVYPETGDIVLAGPAEGWRVDNLGNVVGQTTGRPVVALDDFMVALRAAMAQPGAGMSCSIDPTPEGLANVQKVSKRFTPNTGPERASKAIADAMGYQTISVTGIPATSHFARTLVAADFRMKRLAMGFEPSPVEGMPSYLELLGKKRGRISQNMLPRWWLAADYQPMLRDESGLAWELRGQGVKCMTEEDYVNSQGEKTGSGKANGPAQQWADTFTDKFEELEAHDSAFGQLRNVMDLAVVTTLIVHEGMAEQVGLQMPWLAGKFEVDQFSAPKQVATQTTFIRASGRWLISASGGVQILPGEILSASEKTEKIAAASQGTRVASEKSWWWDAK</sequence>
<gene>
    <name evidence="2" type="ORF">NG895_22040</name>
</gene>
<dbReference type="EMBL" id="JAMXLR010000076">
    <property type="protein sequence ID" value="MCO6046588.1"/>
    <property type="molecule type" value="Genomic_DNA"/>
</dbReference>
<dbReference type="Pfam" id="PF07643">
    <property type="entry name" value="DUF1598"/>
    <property type="match status" value="1"/>
</dbReference>
<reference evidence="2" key="1">
    <citation type="submission" date="2022-06" db="EMBL/GenBank/DDBJ databases">
        <title>Aeoliella straminimaris, a novel planctomycete from sediments.</title>
        <authorList>
            <person name="Vitorino I.R."/>
            <person name="Lage O.M."/>
        </authorList>
    </citation>
    <scope>NUCLEOTIDE SEQUENCE</scope>
    <source>
        <strain evidence="2">ICT_H6.2</strain>
    </source>
</reference>
<accession>A0A9X2JJC2</accession>
<evidence type="ECO:0000313" key="3">
    <source>
        <dbReference type="Proteomes" id="UP001155241"/>
    </source>
</evidence>
<organism evidence="2 3">
    <name type="scientific">Aeoliella straminimaris</name>
    <dbReference type="NCBI Taxonomy" id="2954799"/>
    <lineage>
        <taxon>Bacteria</taxon>
        <taxon>Pseudomonadati</taxon>
        <taxon>Planctomycetota</taxon>
        <taxon>Planctomycetia</taxon>
        <taxon>Pirellulales</taxon>
        <taxon>Lacipirellulaceae</taxon>
        <taxon>Aeoliella</taxon>
    </lineage>
</organism>
<comment type="caution">
    <text evidence="2">The sequence shown here is derived from an EMBL/GenBank/DDBJ whole genome shotgun (WGS) entry which is preliminary data.</text>
</comment>
<feature type="chain" id="PRO_5040999978" evidence="1">
    <location>
        <begin position="23"/>
        <end position="451"/>
    </location>
</feature>
<dbReference type="RefSeq" id="WP_252854702.1">
    <property type="nucleotide sequence ID" value="NZ_JAMXLR010000076.1"/>
</dbReference>
<dbReference type="Proteomes" id="UP001155241">
    <property type="component" value="Unassembled WGS sequence"/>
</dbReference>
<dbReference type="AlphaFoldDB" id="A0A9X2JJC2"/>